<dbReference type="EMBL" id="WHUF01000006">
    <property type="protein sequence ID" value="MQA22274.1"/>
    <property type="molecule type" value="Genomic_DNA"/>
</dbReference>
<evidence type="ECO:0000313" key="4">
    <source>
        <dbReference type="Proteomes" id="UP000444318"/>
    </source>
</evidence>
<accession>A0A843SJZ1</accession>
<keyword evidence="4" id="KW-1185">Reference proteome</keyword>
<dbReference type="Proteomes" id="UP000444318">
    <property type="component" value="Unassembled WGS sequence"/>
</dbReference>
<evidence type="ECO:0000256" key="1">
    <source>
        <dbReference type="SAM" id="MobiDB-lite"/>
    </source>
</evidence>
<feature type="region of interest" description="Disordered" evidence="1">
    <location>
        <begin position="206"/>
        <end position="225"/>
    </location>
</feature>
<organism evidence="3 4">
    <name type="scientific">Rugamonas rivuli</name>
    <dbReference type="NCBI Taxonomy" id="2743358"/>
    <lineage>
        <taxon>Bacteria</taxon>
        <taxon>Pseudomonadati</taxon>
        <taxon>Pseudomonadota</taxon>
        <taxon>Betaproteobacteria</taxon>
        <taxon>Burkholderiales</taxon>
        <taxon>Oxalobacteraceae</taxon>
        <taxon>Telluria group</taxon>
        <taxon>Rugamonas</taxon>
    </lineage>
</organism>
<evidence type="ECO:0000256" key="2">
    <source>
        <dbReference type="SAM" id="SignalP"/>
    </source>
</evidence>
<reference evidence="3 4" key="1">
    <citation type="submission" date="2019-10" db="EMBL/GenBank/DDBJ databases">
        <title>Two novel species isolated from a subtropical stream in China.</title>
        <authorList>
            <person name="Lu H."/>
        </authorList>
    </citation>
    <scope>NUCLEOTIDE SEQUENCE [LARGE SCALE GENOMIC DNA]</scope>
    <source>
        <strain evidence="3 4">FT103W</strain>
    </source>
</reference>
<evidence type="ECO:0000313" key="3">
    <source>
        <dbReference type="EMBL" id="MQA22274.1"/>
    </source>
</evidence>
<feature type="chain" id="PRO_5032690761" evidence="2">
    <location>
        <begin position="24"/>
        <end position="225"/>
    </location>
</feature>
<dbReference type="RefSeq" id="WP_152807739.1">
    <property type="nucleotide sequence ID" value="NZ_WHUF01000006.1"/>
</dbReference>
<sequence>MKISIKSLGVACIGACLLAPLHAENNDPLWKNVTAQLEVSRQWAAGVIDIASDVDKGNGVQHALATMRLSGWDKQKPVYTLVKAQPPSAKGVDLKFLNAISALSASMAEDETPTRTDGVPLDGIACTVFATHFNQAANKGEMKLWVDAASGKPRQMALSFHIPFMADGTIVTHYATGAQGQILPAAIDYDMEILIPFRKGKARIQQTSSAWVAQPPPDGAPSDRR</sequence>
<proteinExistence type="predicted"/>
<comment type="caution">
    <text evidence="3">The sequence shown here is derived from an EMBL/GenBank/DDBJ whole genome shotgun (WGS) entry which is preliminary data.</text>
</comment>
<feature type="signal peptide" evidence="2">
    <location>
        <begin position="1"/>
        <end position="23"/>
    </location>
</feature>
<keyword evidence="2" id="KW-0732">Signal</keyword>
<dbReference type="AlphaFoldDB" id="A0A843SJZ1"/>
<gene>
    <name evidence="3" type="ORF">GEV01_22415</name>
</gene>
<protein>
    <submittedName>
        <fullName evidence="3">Uncharacterized protein</fullName>
    </submittedName>
</protein>
<name>A0A843SJZ1_9BURK</name>